<protein>
    <submittedName>
        <fullName evidence="1">Uncharacterized protein</fullName>
    </submittedName>
</protein>
<accession>A0ABN9TB37</accession>
<evidence type="ECO:0000313" key="2">
    <source>
        <dbReference type="Proteomes" id="UP001189429"/>
    </source>
</evidence>
<proteinExistence type="predicted"/>
<dbReference type="EMBL" id="CAUYUJ010014534">
    <property type="protein sequence ID" value="CAK0842796.1"/>
    <property type="molecule type" value="Genomic_DNA"/>
</dbReference>
<dbReference type="Proteomes" id="UP001189429">
    <property type="component" value="Unassembled WGS sequence"/>
</dbReference>
<name>A0ABN9TB37_9DINO</name>
<keyword evidence="2" id="KW-1185">Reference proteome</keyword>
<reference evidence="1" key="1">
    <citation type="submission" date="2023-10" db="EMBL/GenBank/DDBJ databases">
        <authorList>
            <person name="Chen Y."/>
            <person name="Shah S."/>
            <person name="Dougan E. K."/>
            <person name="Thang M."/>
            <person name="Chan C."/>
        </authorList>
    </citation>
    <scope>NUCLEOTIDE SEQUENCE [LARGE SCALE GENOMIC DNA]</scope>
</reference>
<gene>
    <name evidence="1" type="ORF">PCOR1329_LOCUS37405</name>
</gene>
<evidence type="ECO:0000313" key="1">
    <source>
        <dbReference type="EMBL" id="CAK0842796.1"/>
    </source>
</evidence>
<comment type="caution">
    <text evidence="1">The sequence shown here is derived from an EMBL/GenBank/DDBJ whole genome shotgun (WGS) entry which is preliminary data.</text>
</comment>
<sequence length="102" mass="11138">MLAAEFLRNGRSHAEALVASGAAASLAEAKWAVVIVDSRTFTFRAGKPDMELALVPALARNSLFSGRRSDNYDPPHLASQRGEWYMMALATRWGAWHHAAAL</sequence>
<organism evidence="1 2">
    <name type="scientific">Prorocentrum cordatum</name>
    <dbReference type="NCBI Taxonomy" id="2364126"/>
    <lineage>
        <taxon>Eukaryota</taxon>
        <taxon>Sar</taxon>
        <taxon>Alveolata</taxon>
        <taxon>Dinophyceae</taxon>
        <taxon>Prorocentrales</taxon>
        <taxon>Prorocentraceae</taxon>
        <taxon>Prorocentrum</taxon>
    </lineage>
</organism>